<evidence type="ECO:0008006" key="4">
    <source>
        <dbReference type="Google" id="ProtNLM"/>
    </source>
</evidence>
<feature type="region of interest" description="Disordered" evidence="1">
    <location>
        <begin position="79"/>
        <end position="105"/>
    </location>
</feature>
<dbReference type="HOGENOM" id="CLU_162975_0_0_1"/>
<protein>
    <recommendedName>
        <fullName evidence="4">DUF834 domain-containing protein</fullName>
    </recommendedName>
</protein>
<feature type="compositionally biased region" description="Gly residues" evidence="1">
    <location>
        <begin position="90"/>
        <end position="105"/>
    </location>
</feature>
<organism evidence="2">
    <name type="scientific">Oryza punctata</name>
    <name type="common">Red rice</name>
    <dbReference type="NCBI Taxonomy" id="4537"/>
    <lineage>
        <taxon>Eukaryota</taxon>
        <taxon>Viridiplantae</taxon>
        <taxon>Streptophyta</taxon>
        <taxon>Embryophyta</taxon>
        <taxon>Tracheophyta</taxon>
        <taxon>Spermatophyta</taxon>
        <taxon>Magnoliopsida</taxon>
        <taxon>Liliopsida</taxon>
        <taxon>Poales</taxon>
        <taxon>Poaceae</taxon>
        <taxon>BOP clade</taxon>
        <taxon>Oryzoideae</taxon>
        <taxon>Oryzeae</taxon>
        <taxon>Oryzinae</taxon>
        <taxon>Oryza</taxon>
    </lineage>
</organism>
<dbReference type="EnsemblPlants" id="OPUNC03G25140.1">
    <property type="protein sequence ID" value="OPUNC03G25140.1"/>
    <property type="gene ID" value="OPUNC03G25140"/>
</dbReference>
<dbReference type="Proteomes" id="UP000026962">
    <property type="component" value="Chromosome 3"/>
</dbReference>
<evidence type="ECO:0000256" key="1">
    <source>
        <dbReference type="SAM" id="MobiDB-lite"/>
    </source>
</evidence>
<reference evidence="2" key="1">
    <citation type="submission" date="2015-04" db="UniProtKB">
        <authorList>
            <consortium name="EnsemblPlants"/>
        </authorList>
    </citation>
    <scope>IDENTIFICATION</scope>
</reference>
<accession>A0A0E0KGT7</accession>
<proteinExistence type="predicted"/>
<sequence length="137" mass="14670">MVADGGSSRFNGGWQAAAASMTVGEPHSNGFDGGGNGEWRWEAGGGGFDDGRRARWQRLRRLRLASDAGKWVPTAAAASMTVGEPHSNGFDGGGNGEWRWEAGGGGFDDGRRARWQRLRRLRLASDAGKWVPTVGIR</sequence>
<name>A0A0E0KGT7_ORYPU</name>
<feature type="compositionally biased region" description="Gly residues" evidence="1">
    <location>
        <begin position="31"/>
        <end position="47"/>
    </location>
</feature>
<feature type="region of interest" description="Disordered" evidence="1">
    <location>
        <begin position="25"/>
        <end position="47"/>
    </location>
</feature>
<dbReference type="Gramene" id="OPUNC03G25140.1">
    <property type="protein sequence ID" value="OPUNC03G25140.1"/>
    <property type="gene ID" value="OPUNC03G25140"/>
</dbReference>
<evidence type="ECO:0000313" key="2">
    <source>
        <dbReference type="EnsemblPlants" id="OPUNC03G25140.1"/>
    </source>
</evidence>
<dbReference type="AlphaFoldDB" id="A0A0E0KGT7"/>
<reference evidence="2" key="2">
    <citation type="submission" date="2018-05" db="EMBL/GenBank/DDBJ databases">
        <title>OpunRS2 (Oryza punctata Reference Sequence Version 2).</title>
        <authorList>
            <person name="Zhang J."/>
            <person name="Kudrna D."/>
            <person name="Lee S."/>
            <person name="Talag J."/>
            <person name="Welchert J."/>
            <person name="Wing R.A."/>
        </authorList>
    </citation>
    <scope>NUCLEOTIDE SEQUENCE [LARGE SCALE GENOMIC DNA]</scope>
</reference>
<keyword evidence="3" id="KW-1185">Reference proteome</keyword>
<dbReference type="OMA" id="EWRWEAG"/>
<evidence type="ECO:0000313" key="3">
    <source>
        <dbReference type="Proteomes" id="UP000026962"/>
    </source>
</evidence>